<evidence type="ECO:0000256" key="4">
    <source>
        <dbReference type="ARBA" id="ARBA00022685"/>
    </source>
</evidence>
<dbReference type="InterPro" id="IPR001415">
    <property type="entry name" value="PTH/PTH-rel"/>
</dbReference>
<feature type="compositionally biased region" description="Basic residues" evidence="6">
    <location>
        <begin position="167"/>
        <end position="177"/>
    </location>
</feature>
<dbReference type="InterPro" id="IPR003626">
    <property type="entry name" value="PTH-rel"/>
</dbReference>
<reference evidence="8 9" key="1">
    <citation type="journal article" date="2018" name="G3 (Bethesda)">
        <title>A High-Quality Reference Genome for the Invasive Mosquitofish Gambusia affinis Using a Chicago Library.</title>
        <authorList>
            <person name="Hoffberg S.L."/>
            <person name="Troendle N.J."/>
            <person name="Glenn T.C."/>
            <person name="Mahmud O."/>
            <person name="Louha S."/>
            <person name="Chalopin D."/>
            <person name="Bennetzen J.L."/>
            <person name="Mauricio R."/>
        </authorList>
    </citation>
    <scope>NUCLEOTIDE SEQUENCE [LARGE SCALE GENOMIC DNA]</scope>
    <source>
        <strain evidence="8">NE01/NJP1002.9</strain>
        <tissue evidence="8">Muscle</tissue>
    </source>
</reference>
<dbReference type="AlphaFoldDB" id="A0A315VIP7"/>
<feature type="signal peptide" evidence="7">
    <location>
        <begin position="1"/>
        <end position="26"/>
    </location>
</feature>
<dbReference type="GO" id="GO:0005576">
    <property type="term" value="C:extracellular region"/>
    <property type="evidence" value="ECO:0007669"/>
    <property type="project" value="UniProtKB-SubCell"/>
</dbReference>
<keyword evidence="7" id="KW-0732">Signal</keyword>
<dbReference type="STRING" id="33528.ENSGAFP00000006023"/>
<dbReference type="GO" id="GO:0005179">
    <property type="term" value="F:hormone activity"/>
    <property type="evidence" value="ECO:0007669"/>
    <property type="project" value="UniProtKB-KW"/>
</dbReference>
<feature type="compositionally biased region" description="Polar residues" evidence="6">
    <location>
        <begin position="119"/>
        <end position="129"/>
    </location>
</feature>
<feature type="compositionally biased region" description="Gly residues" evidence="6">
    <location>
        <begin position="100"/>
        <end position="116"/>
    </location>
</feature>
<comment type="caution">
    <text evidence="8">The sequence shown here is derived from an EMBL/GenBank/DDBJ whole genome shotgun (WGS) entry which is preliminary data.</text>
</comment>
<keyword evidence="9" id="KW-1185">Reference proteome</keyword>
<evidence type="ECO:0000256" key="5">
    <source>
        <dbReference type="ARBA" id="ARBA00022702"/>
    </source>
</evidence>
<accession>A0A315VIP7</accession>
<dbReference type="EMBL" id="NHOQ01001767">
    <property type="protein sequence ID" value="PWA22220.1"/>
    <property type="molecule type" value="Genomic_DNA"/>
</dbReference>
<feature type="chain" id="PRO_5016381215" description="Parathyroid hormone-related protein" evidence="7">
    <location>
        <begin position="27"/>
        <end position="218"/>
    </location>
</feature>
<evidence type="ECO:0000256" key="7">
    <source>
        <dbReference type="SAM" id="SignalP"/>
    </source>
</evidence>
<dbReference type="GO" id="GO:0030282">
    <property type="term" value="P:bone mineralization"/>
    <property type="evidence" value="ECO:0007669"/>
    <property type="project" value="InterPro"/>
</dbReference>
<dbReference type="Pfam" id="PF01279">
    <property type="entry name" value="Parathyroid"/>
    <property type="match status" value="1"/>
</dbReference>
<gene>
    <name evidence="8" type="ORF">CCH79_00017427</name>
</gene>
<keyword evidence="4" id="KW-0165">Cleavage on pair of basic residues</keyword>
<proteinExistence type="inferred from homology"/>
<evidence type="ECO:0000313" key="9">
    <source>
        <dbReference type="Proteomes" id="UP000250572"/>
    </source>
</evidence>
<keyword evidence="3" id="KW-0964">Secreted</keyword>
<evidence type="ECO:0008006" key="10">
    <source>
        <dbReference type="Google" id="ProtNLM"/>
    </source>
</evidence>
<keyword evidence="5" id="KW-0372">Hormone</keyword>
<comment type="subcellular location">
    <subcellularLocation>
        <location evidence="1">Secreted</location>
    </subcellularLocation>
</comment>
<evidence type="ECO:0000313" key="8">
    <source>
        <dbReference type="EMBL" id="PWA22220.1"/>
    </source>
</evidence>
<dbReference type="Proteomes" id="UP000250572">
    <property type="component" value="Unassembled WGS sequence"/>
</dbReference>
<protein>
    <recommendedName>
        <fullName evidence="10">Parathyroid hormone-related protein</fullName>
    </recommendedName>
</protein>
<dbReference type="SMART" id="SM00087">
    <property type="entry name" value="PTH"/>
    <property type="match status" value="1"/>
</dbReference>
<dbReference type="PANTHER" id="PTHR17223:SF0">
    <property type="entry name" value="PARATHYROID HORMONE-RELATED PROTEIN"/>
    <property type="match status" value="1"/>
</dbReference>
<feature type="region of interest" description="Disordered" evidence="6">
    <location>
        <begin position="100"/>
        <end position="218"/>
    </location>
</feature>
<evidence type="ECO:0000256" key="1">
    <source>
        <dbReference type="ARBA" id="ARBA00004613"/>
    </source>
</evidence>
<dbReference type="PANTHER" id="PTHR17223">
    <property type="entry name" value="PARATHYROID HORMONE-RELATED"/>
    <property type="match status" value="1"/>
</dbReference>
<evidence type="ECO:0000256" key="6">
    <source>
        <dbReference type="SAM" id="MobiDB-lite"/>
    </source>
</evidence>
<evidence type="ECO:0000256" key="2">
    <source>
        <dbReference type="ARBA" id="ARBA00006307"/>
    </source>
</evidence>
<evidence type="ECO:0000256" key="3">
    <source>
        <dbReference type="ARBA" id="ARBA00022525"/>
    </source>
</evidence>
<name>A0A315VIP7_GAMAF</name>
<sequence length="218" mass="23880">MLFSSSLLQRWFFAVFLLCSPVPFAGRPVDTLSGRIVCCPLLVDRGSAVSLSATRRRSVTHTQLMHDKSRMLQDFRRRMFLQGILDAVHTAEILPVRGAGAGGSSGAGAGPSGPGLGVNPSTTGSTLQSKPPGGTKNLPAMFQEEEEEEGTHLPQETNKSYKEKVPSKRKRKGKSGRRKEAEKRKRTVRAIRRRPREEAGSGLHLEWRPLLGLQGALQ</sequence>
<comment type="similarity">
    <text evidence="2">Belongs to the parathyroid hormone family.</text>
</comment>
<organism evidence="8 9">
    <name type="scientific">Gambusia affinis</name>
    <name type="common">Western mosquitofish</name>
    <name type="synonym">Heterandria affinis</name>
    <dbReference type="NCBI Taxonomy" id="33528"/>
    <lineage>
        <taxon>Eukaryota</taxon>
        <taxon>Metazoa</taxon>
        <taxon>Chordata</taxon>
        <taxon>Craniata</taxon>
        <taxon>Vertebrata</taxon>
        <taxon>Euteleostomi</taxon>
        <taxon>Actinopterygii</taxon>
        <taxon>Neopterygii</taxon>
        <taxon>Teleostei</taxon>
        <taxon>Neoteleostei</taxon>
        <taxon>Acanthomorphata</taxon>
        <taxon>Ovalentaria</taxon>
        <taxon>Atherinomorphae</taxon>
        <taxon>Cyprinodontiformes</taxon>
        <taxon>Poeciliidae</taxon>
        <taxon>Poeciliinae</taxon>
        <taxon>Gambusia</taxon>
    </lineage>
</organism>
<feature type="compositionally biased region" description="Basic residues" evidence="6">
    <location>
        <begin position="184"/>
        <end position="194"/>
    </location>
</feature>